<evidence type="ECO:0000313" key="2">
    <source>
        <dbReference type="Proteomes" id="UP000515220"/>
    </source>
</evidence>
<proteinExistence type="predicted"/>
<organism evidence="1 2">
    <name type="scientific">Acetobacter aceti</name>
    <dbReference type="NCBI Taxonomy" id="435"/>
    <lineage>
        <taxon>Bacteria</taxon>
        <taxon>Pseudomonadati</taxon>
        <taxon>Pseudomonadota</taxon>
        <taxon>Alphaproteobacteria</taxon>
        <taxon>Acetobacterales</taxon>
        <taxon>Acetobacteraceae</taxon>
        <taxon>Acetobacter</taxon>
        <taxon>Acetobacter subgen. Acetobacter</taxon>
    </lineage>
</organism>
<reference evidence="1 2" key="1">
    <citation type="submission" date="2020-07" db="EMBL/GenBank/DDBJ databases">
        <title>Complete Genome Sequence of an acetic acid bacterium, Acetobacter aceti JCM20276.</title>
        <authorList>
            <person name="Hirose Y."/>
            <person name="Mihara H."/>
        </authorList>
    </citation>
    <scope>NUCLEOTIDE SEQUENCE [LARGE SCALE GENOMIC DNA]</scope>
    <source>
        <strain evidence="1 2">JCM20276</strain>
    </source>
</reference>
<dbReference type="EMBL" id="AP023326">
    <property type="protein sequence ID" value="BCI65878.1"/>
    <property type="molecule type" value="Genomic_DNA"/>
</dbReference>
<dbReference type="AlphaFoldDB" id="A0A6S6PDT7"/>
<name>A0A6S6PDT7_ACEAC</name>
<gene>
    <name evidence="1" type="ORF">AAJCM20276_05020</name>
</gene>
<dbReference type="Proteomes" id="UP000515220">
    <property type="component" value="Chromosome"/>
</dbReference>
<accession>A0A6S6PDT7</accession>
<sequence>MKAKRKKYTSQDLNPRFREIYSDIIKGKIIQDDYSDNHEIQREQSLLNIFQSRKKYLKDEIERTIKHLKSAEWSNEFSVEVGRLGGQLGGLKRTFLQESKIYVIHALWPDAKFSGNVLMTISEKLFGNGFNRSFLHFKGHALGSEALFSGVSDPVPDISDDDIHQAGILMSILKKAL</sequence>
<evidence type="ECO:0000313" key="1">
    <source>
        <dbReference type="EMBL" id="BCI65878.1"/>
    </source>
</evidence>
<protein>
    <submittedName>
        <fullName evidence="1">Uncharacterized protein</fullName>
    </submittedName>
</protein>